<organism evidence="1 3">
    <name type="scientific">Mycena metata</name>
    <dbReference type="NCBI Taxonomy" id="1033252"/>
    <lineage>
        <taxon>Eukaryota</taxon>
        <taxon>Fungi</taxon>
        <taxon>Dikarya</taxon>
        <taxon>Basidiomycota</taxon>
        <taxon>Agaricomycotina</taxon>
        <taxon>Agaricomycetes</taxon>
        <taxon>Agaricomycetidae</taxon>
        <taxon>Agaricales</taxon>
        <taxon>Marasmiineae</taxon>
        <taxon>Mycenaceae</taxon>
        <taxon>Mycena</taxon>
    </lineage>
</organism>
<dbReference type="EMBL" id="JARKIB010000601">
    <property type="protein sequence ID" value="KAJ7697958.1"/>
    <property type="molecule type" value="Genomic_DNA"/>
</dbReference>
<evidence type="ECO:0000313" key="1">
    <source>
        <dbReference type="EMBL" id="KAJ7697958.1"/>
    </source>
</evidence>
<dbReference type="Proteomes" id="UP001215598">
    <property type="component" value="Unassembled WGS sequence"/>
</dbReference>
<keyword evidence="3" id="KW-1185">Reference proteome</keyword>
<proteinExistence type="predicted"/>
<comment type="caution">
    <text evidence="1">The sequence shown here is derived from an EMBL/GenBank/DDBJ whole genome shotgun (WGS) entry which is preliminary data.</text>
</comment>
<evidence type="ECO:0000313" key="3">
    <source>
        <dbReference type="Proteomes" id="UP001215598"/>
    </source>
</evidence>
<sequence>MLLLATEWRARRECTMLAAVGRAHFSWAGGGSGGLRSRVGWGAGTCRLRAVRQRGERVRTLPRSCQLARACSLNARSPRVCVGVSKLVGQLCGSSWRAGGLACCALSSGRALLGARGEEDEGRGGAAFFSRGCTQSGGVGVRFAVAREELKGGVYRLSIARQAGGAAFGERGRDLKEAVVPAVSATFGVHEDPCTEMCVVSRGLDDTLPQGELHALLPVMGRSCLSGGESRPAVVASRVGGGNAAWSWSCRSGDGLGCLFFFAVGHVPLDNSLFF</sequence>
<accession>A0AAD7GJI3</accession>
<dbReference type="AlphaFoldDB" id="A0AAD7GJI3"/>
<evidence type="ECO:0000313" key="2">
    <source>
        <dbReference type="EMBL" id="KAJ7730465.1"/>
    </source>
</evidence>
<protein>
    <submittedName>
        <fullName evidence="1">Uncharacterized protein</fullName>
    </submittedName>
</protein>
<dbReference type="EMBL" id="JARKIB010000159">
    <property type="protein sequence ID" value="KAJ7730465.1"/>
    <property type="molecule type" value="Genomic_DNA"/>
</dbReference>
<name>A0AAD7GJI3_9AGAR</name>
<reference evidence="1" key="1">
    <citation type="submission" date="2023-03" db="EMBL/GenBank/DDBJ databases">
        <title>Massive genome expansion in bonnet fungi (Mycena s.s.) driven by repeated elements and novel gene families across ecological guilds.</title>
        <authorList>
            <consortium name="Lawrence Berkeley National Laboratory"/>
            <person name="Harder C.B."/>
            <person name="Miyauchi S."/>
            <person name="Viragh M."/>
            <person name="Kuo A."/>
            <person name="Thoen E."/>
            <person name="Andreopoulos B."/>
            <person name="Lu D."/>
            <person name="Skrede I."/>
            <person name="Drula E."/>
            <person name="Henrissat B."/>
            <person name="Morin E."/>
            <person name="Kohler A."/>
            <person name="Barry K."/>
            <person name="LaButti K."/>
            <person name="Morin E."/>
            <person name="Salamov A."/>
            <person name="Lipzen A."/>
            <person name="Mereny Z."/>
            <person name="Hegedus B."/>
            <person name="Baldrian P."/>
            <person name="Stursova M."/>
            <person name="Weitz H."/>
            <person name="Taylor A."/>
            <person name="Grigoriev I.V."/>
            <person name="Nagy L.G."/>
            <person name="Martin F."/>
            <person name="Kauserud H."/>
        </authorList>
    </citation>
    <scope>NUCLEOTIDE SEQUENCE</scope>
    <source>
        <strain evidence="1">CBHHK182m</strain>
    </source>
</reference>
<gene>
    <name evidence="2" type="ORF">B0H16DRAFT_211337</name>
    <name evidence="1" type="ORF">B0H16DRAFT_818420</name>
</gene>